<dbReference type="Gene3D" id="1.10.10.1830">
    <property type="entry name" value="Non-ribosomal peptide synthase, adenylation domain"/>
    <property type="match status" value="1"/>
</dbReference>
<dbReference type="Gene3D" id="3.30.559.10">
    <property type="entry name" value="Chloramphenicol acetyltransferase-like domain"/>
    <property type="match status" value="1"/>
</dbReference>
<dbReference type="PANTHER" id="PTHR45527">
    <property type="entry name" value="NONRIBOSOMAL PEPTIDE SYNTHETASE"/>
    <property type="match status" value="1"/>
</dbReference>
<dbReference type="InterPro" id="IPR044894">
    <property type="entry name" value="TubC_N_sf"/>
</dbReference>
<dbReference type="AlphaFoldDB" id="A0A937KCR5"/>
<dbReference type="EMBL" id="JAEUGD010000062">
    <property type="protein sequence ID" value="MBL6448411.1"/>
    <property type="molecule type" value="Genomic_DNA"/>
</dbReference>
<dbReference type="InterPro" id="IPR023213">
    <property type="entry name" value="CAT-like_dom_sf"/>
</dbReference>
<evidence type="ECO:0000313" key="2">
    <source>
        <dbReference type="EMBL" id="MBL6448411.1"/>
    </source>
</evidence>
<dbReference type="Proteomes" id="UP000614216">
    <property type="component" value="Unassembled WGS sequence"/>
</dbReference>
<sequence length="174" mass="20540">MTIEKFINELSAKGISFSFVDKEVKVKGDHNLLTNDVIREIKSRKDELQKFFSNFNQQVNVGHIPPAPEQLNYPLTSAQKRLYFLYEFDPETTAYNMPYVVSLKGQLNIQRLENTFSQLIQRHQSLRTRFVRQEQQVFQQIMPPEEVPFNIHVHEEVPEGNIEELIRSFVRPFD</sequence>
<proteinExistence type="predicted"/>
<dbReference type="PANTHER" id="PTHR45527:SF1">
    <property type="entry name" value="FATTY ACID SYNTHASE"/>
    <property type="match status" value="1"/>
</dbReference>
<protein>
    <recommendedName>
        <fullName evidence="1">Condensation domain-containing protein</fullName>
    </recommendedName>
</protein>
<gene>
    <name evidence="2" type="ORF">JMN32_19010</name>
</gene>
<dbReference type="GO" id="GO:0005829">
    <property type="term" value="C:cytosol"/>
    <property type="evidence" value="ECO:0007669"/>
    <property type="project" value="TreeGrafter"/>
</dbReference>
<dbReference type="InterPro" id="IPR001242">
    <property type="entry name" value="Condensation_dom"/>
</dbReference>
<evidence type="ECO:0000313" key="3">
    <source>
        <dbReference type="Proteomes" id="UP000614216"/>
    </source>
</evidence>
<dbReference type="GO" id="GO:0044550">
    <property type="term" value="P:secondary metabolite biosynthetic process"/>
    <property type="evidence" value="ECO:0007669"/>
    <property type="project" value="TreeGrafter"/>
</dbReference>
<dbReference type="GO" id="GO:0031177">
    <property type="term" value="F:phosphopantetheine binding"/>
    <property type="evidence" value="ECO:0007669"/>
    <property type="project" value="TreeGrafter"/>
</dbReference>
<comment type="caution">
    <text evidence="2">The sequence shown here is derived from an EMBL/GenBank/DDBJ whole genome shotgun (WGS) entry which is preliminary data.</text>
</comment>
<accession>A0A937KCR5</accession>
<reference evidence="2" key="1">
    <citation type="submission" date="2021-01" db="EMBL/GenBank/DDBJ databases">
        <title>Fulvivirga kasyanovii gen. nov., sp nov., a novel member of the phylum Bacteroidetes isolated from seawater in a mussel farm.</title>
        <authorList>
            <person name="Zhao L.-H."/>
            <person name="Wang Z.-J."/>
        </authorList>
    </citation>
    <scope>NUCLEOTIDE SEQUENCE</scope>
    <source>
        <strain evidence="2">29W222</strain>
    </source>
</reference>
<name>A0A937KCR5_9BACT</name>
<evidence type="ECO:0000259" key="1">
    <source>
        <dbReference type="Pfam" id="PF00668"/>
    </source>
</evidence>
<dbReference type="GO" id="GO:0003824">
    <property type="term" value="F:catalytic activity"/>
    <property type="evidence" value="ECO:0007669"/>
    <property type="project" value="InterPro"/>
</dbReference>
<organism evidence="2 3">
    <name type="scientific">Fulvivirga marina</name>
    <dbReference type="NCBI Taxonomy" id="2494733"/>
    <lineage>
        <taxon>Bacteria</taxon>
        <taxon>Pseudomonadati</taxon>
        <taxon>Bacteroidota</taxon>
        <taxon>Cytophagia</taxon>
        <taxon>Cytophagales</taxon>
        <taxon>Fulvivirgaceae</taxon>
        <taxon>Fulvivirga</taxon>
    </lineage>
</organism>
<feature type="domain" description="Condensation" evidence="1">
    <location>
        <begin position="71"/>
        <end position="171"/>
    </location>
</feature>
<dbReference type="RefSeq" id="WP_202857951.1">
    <property type="nucleotide sequence ID" value="NZ_JAEUGD010000062.1"/>
</dbReference>
<dbReference type="Pfam" id="PF00668">
    <property type="entry name" value="Condensation"/>
    <property type="match status" value="1"/>
</dbReference>
<keyword evidence="3" id="KW-1185">Reference proteome</keyword>
<dbReference type="SUPFAM" id="SSF52777">
    <property type="entry name" value="CoA-dependent acyltransferases"/>
    <property type="match status" value="1"/>
</dbReference>
<feature type="non-terminal residue" evidence="2">
    <location>
        <position position="174"/>
    </location>
</feature>
<dbReference type="GO" id="GO:0043041">
    <property type="term" value="P:amino acid activation for nonribosomal peptide biosynthetic process"/>
    <property type="evidence" value="ECO:0007669"/>
    <property type="project" value="TreeGrafter"/>
</dbReference>